<comment type="similarity">
    <text evidence="6">Belongs to the TVP38/TMEM64 family.</text>
</comment>
<comment type="subcellular location">
    <subcellularLocation>
        <location evidence="1 6">Cell membrane</location>
        <topology evidence="1 6">Multi-pass membrane protein</topology>
    </subcellularLocation>
</comment>
<feature type="transmembrane region" description="Helical" evidence="6">
    <location>
        <begin position="94"/>
        <end position="115"/>
    </location>
</feature>
<evidence type="ECO:0000313" key="9">
    <source>
        <dbReference type="Proteomes" id="UP000277811"/>
    </source>
</evidence>
<keyword evidence="2 6" id="KW-1003">Cell membrane</keyword>
<gene>
    <name evidence="8" type="ORF">LUCI_0361</name>
</gene>
<name>A0A498R136_9FIRM</name>
<feature type="domain" description="VTT" evidence="7">
    <location>
        <begin position="75"/>
        <end position="192"/>
    </location>
</feature>
<evidence type="ECO:0000259" key="7">
    <source>
        <dbReference type="Pfam" id="PF09335"/>
    </source>
</evidence>
<evidence type="ECO:0000256" key="6">
    <source>
        <dbReference type="RuleBase" id="RU366058"/>
    </source>
</evidence>
<proteinExistence type="inferred from homology"/>
<sequence length="227" mass="25054">MKDNKQTVRIGIVAGVAIITAVLCFFQPHWVTGIIHLLFKGDLRGSIHFIRSYGPYAMAVSFFIVVLINATAVLPNIFILAANGIIFGVVRGTLISWLAESIGVIISFLLLRYLLRDYAQRIIAHSTGLKKIDEYSGQKGFRVMLVARSIPYVPSGLITALGALSSISIRDYALATLIGKLPSAWIEVTLGHDLLAYHQHSLRLALLIIVSVLAYSFSLWYKKRGNL</sequence>
<feature type="transmembrane region" description="Helical" evidence="6">
    <location>
        <begin position="202"/>
        <end position="221"/>
    </location>
</feature>
<accession>A0A498R136</accession>
<dbReference type="PANTHER" id="PTHR12677:SF59">
    <property type="entry name" value="GOLGI APPARATUS MEMBRANE PROTEIN TVP38-RELATED"/>
    <property type="match status" value="1"/>
</dbReference>
<organism evidence="8 9">
    <name type="scientific">Lucifera butyrica</name>
    <dbReference type="NCBI Taxonomy" id="1351585"/>
    <lineage>
        <taxon>Bacteria</taxon>
        <taxon>Bacillati</taxon>
        <taxon>Bacillota</taxon>
        <taxon>Negativicutes</taxon>
        <taxon>Veillonellales</taxon>
        <taxon>Veillonellaceae</taxon>
        <taxon>Lucifera</taxon>
    </lineage>
</organism>
<dbReference type="Pfam" id="PF09335">
    <property type="entry name" value="VTT_dom"/>
    <property type="match status" value="1"/>
</dbReference>
<evidence type="ECO:0000256" key="2">
    <source>
        <dbReference type="ARBA" id="ARBA00022475"/>
    </source>
</evidence>
<dbReference type="AlphaFoldDB" id="A0A498R136"/>
<reference evidence="8" key="1">
    <citation type="submission" date="2018-06" db="EMBL/GenBank/DDBJ databases">
        <authorList>
            <person name="Strepis N."/>
        </authorList>
    </citation>
    <scope>NUCLEOTIDE SEQUENCE [LARGE SCALE GENOMIC DNA]</scope>
    <source>
        <strain evidence="8">LUCI</strain>
    </source>
</reference>
<keyword evidence="5 6" id="KW-0472">Membrane</keyword>
<evidence type="ECO:0000256" key="1">
    <source>
        <dbReference type="ARBA" id="ARBA00004651"/>
    </source>
</evidence>
<dbReference type="InterPro" id="IPR032816">
    <property type="entry name" value="VTT_dom"/>
</dbReference>
<dbReference type="EMBL" id="UPPP01000053">
    <property type="protein sequence ID" value="VBB05154.1"/>
    <property type="molecule type" value="Genomic_DNA"/>
</dbReference>
<feature type="transmembrane region" description="Helical" evidence="6">
    <location>
        <begin position="149"/>
        <end position="169"/>
    </location>
</feature>
<dbReference type="InterPro" id="IPR015414">
    <property type="entry name" value="TMEM64"/>
</dbReference>
<dbReference type="GO" id="GO:0005886">
    <property type="term" value="C:plasma membrane"/>
    <property type="evidence" value="ECO:0007669"/>
    <property type="project" value="UniProtKB-SubCell"/>
</dbReference>
<evidence type="ECO:0000313" key="8">
    <source>
        <dbReference type="EMBL" id="VBB05154.1"/>
    </source>
</evidence>
<keyword evidence="9" id="KW-1185">Reference proteome</keyword>
<dbReference type="RefSeq" id="WP_122626160.1">
    <property type="nucleotide sequence ID" value="NZ_UPPP01000053.1"/>
</dbReference>
<keyword evidence="3 6" id="KW-0812">Transmembrane</keyword>
<keyword evidence="4 6" id="KW-1133">Transmembrane helix</keyword>
<evidence type="ECO:0000256" key="3">
    <source>
        <dbReference type="ARBA" id="ARBA00022692"/>
    </source>
</evidence>
<evidence type="ECO:0000256" key="5">
    <source>
        <dbReference type="ARBA" id="ARBA00023136"/>
    </source>
</evidence>
<protein>
    <recommendedName>
        <fullName evidence="6">TVP38/TMEM64 family membrane protein</fullName>
    </recommendedName>
</protein>
<feature type="transmembrane region" description="Helical" evidence="6">
    <location>
        <begin position="12"/>
        <end position="39"/>
    </location>
</feature>
<dbReference type="OrthoDB" id="3034435at2"/>
<dbReference type="PANTHER" id="PTHR12677">
    <property type="entry name" value="GOLGI APPARATUS MEMBRANE PROTEIN TVP38-RELATED"/>
    <property type="match status" value="1"/>
</dbReference>
<dbReference type="Proteomes" id="UP000277811">
    <property type="component" value="Unassembled WGS sequence"/>
</dbReference>
<evidence type="ECO:0000256" key="4">
    <source>
        <dbReference type="ARBA" id="ARBA00022989"/>
    </source>
</evidence>
<comment type="caution">
    <text evidence="6">Lacks conserved residue(s) required for the propagation of feature annotation.</text>
</comment>